<sequence>MAKIERQAFEKIIQKNNCIVVELNLICLLLGMNVRSSDN</sequence>
<evidence type="ECO:0000313" key="1">
    <source>
        <dbReference type="EMBL" id="CDH24958.1"/>
    </source>
</evidence>
<dbReference type="EMBL" id="CBSZ010000265">
    <property type="protein sequence ID" value="CDH24958.1"/>
    <property type="molecule type" value="Genomic_DNA"/>
</dbReference>
<comment type="caution">
    <text evidence="1">The sequence shown here is derived from an EMBL/GenBank/DDBJ whole genome shotgun (WGS) entry which is preliminary data.</text>
</comment>
<dbReference type="AlphaFoldDB" id="A0A077PV59"/>
<accession>A0A077PV59</accession>
<gene>
    <name evidence="1" type="ORF">XBKB1_3370005</name>
</gene>
<proteinExistence type="predicted"/>
<dbReference type="HOGENOM" id="CLU_3319457_0_0_6"/>
<reference evidence="1" key="1">
    <citation type="submission" date="2013-07" db="EMBL/GenBank/DDBJ databases">
        <title>Sub-species coevolution in mutualistic symbiosis.</title>
        <authorList>
            <person name="Murfin K."/>
            <person name="Klassen J."/>
            <person name="Lee M."/>
            <person name="Forst S."/>
            <person name="Stock P."/>
            <person name="Goodrich-Blair H."/>
        </authorList>
    </citation>
    <scope>NUCLEOTIDE SEQUENCE [LARGE SCALE GENOMIC DNA]</scope>
    <source>
        <strain evidence="1">Kraussei Becker Underwood</strain>
    </source>
</reference>
<name>A0A077PV59_XENBV</name>
<protein>
    <submittedName>
        <fullName evidence="1">Uncharacterized protein</fullName>
    </submittedName>
</protein>
<dbReference type="Proteomes" id="UP000028493">
    <property type="component" value="Unassembled WGS sequence"/>
</dbReference>
<organism evidence="1">
    <name type="scientific">Xenorhabdus bovienii str. kraussei Becker Underwood</name>
    <dbReference type="NCBI Taxonomy" id="1398204"/>
    <lineage>
        <taxon>Bacteria</taxon>
        <taxon>Pseudomonadati</taxon>
        <taxon>Pseudomonadota</taxon>
        <taxon>Gammaproteobacteria</taxon>
        <taxon>Enterobacterales</taxon>
        <taxon>Morganellaceae</taxon>
        <taxon>Xenorhabdus</taxon>
    </lineage>
</organism>